<dbReference type="PROSITE" id="PS51257">
    <property type="entry name" value="PROKAR_LIPOPROTEIN"/>
    <property type="match status" value="1"/>
</dbReference>
<evidence type="ECO:0000256" key="1">
    <source>
        <dbReference type="ARBA" id="ARBA00008814"/>
    </source>
</evidence>
<dbReference type="PANTHER" id="PTHR30535">
    <property type="entry name" value="VITAMIN B12-BINDING PROTEIN"/>
    <property type="match status" value="1"/>
</dbReference>
<keyword evidence="5" id="KW-1185">Reference proteome</keyword>
<evidence type="ECO:0000313" key="5">
    <source>
        <dbReference type="Proteomes" id="UP000809290"/>
    </source>
</evidence>
<name>A0ABS2SGT0_9MICO</name>
<evidence type="ECO:0000259" key="3">
    <source>
        <dbReference type="PROSITE" id="PS50983"/>
    </source>
</evidence>
<comment type="caution">
    <text evidence="4">The sequence shown here is derived from an EMBL/GenBank/DDBJ whole genome shotgun (WGS) entry which is preliminary data.</text>
</comment>
<dbReference type="InterPro" id="IPR050902">
    <property type="entry name" value="ABC_Transporter_SBP"/>
</dbReference>
<feature type="domain" description="Fe/B12 periplasmic-binding" evidence="3">
    <location>
        <begin position="58"/>
        <end position="325"/>
    </location>
</feature>
<protein>
    <submittedName>
        <fullName evidence="4">Iron complex transport system substrate-binding protein</fullName>
    </submittedName>
</protein>
<dbReference type="SUPFAM" id="SSF53807">
    <property type="entry name" value="Helical backbone' metal receptor"/>
    <property type="match status" value="1"/>
</dbReference>
<sequence length="327" mass="34404">MMLKKVVRSAVRTCAVGMIGVLALTGCSNGQSEGAGNAEGNGDSGASEFVVPEKKPTRVVATSSEVSDMALLLTGADNMAAVSASSKNPQMGMVPLEARKVENTLPPGVNPDAEQILAFKPDLVLTTARHGGEKSAAQQLEKANVPVLQLRTDDFSTPEKYAVTLKRVGEALHEKDKATSESDALLKKIKEIDDKRGDGEHKPSTLALMARGDKIMVMDSDQMLPGLAIRAGAKDATETLGIENTSPIDAEKLVKAQPDVILLEDFMGKGRAPFDSLLNNPAVAQIPAVKNQQIHVVPMTEASGVAGVNLPTGYQKVLSIVAESKAS</sequence>
<dbReference type="Pfam" id="PF01497">
    <property type="entry name" value="Peripla_BP_2"/>
    <property type="match status" value="1"/>
</dbReference>
<keyword evidence="2" id="KW-0732">Signal</keyword>
<dbReference type="EMBL" id="JAFBCP010000001">
    <property type="protein sequence ID" value="MBM7815450.1"/>
    <property type="molecule type" value="Genomic_DNA"/>
</dbReference>
<reference evidence="4 5" key="1">
    <citation type="submission" date="2021-01" db="EMBL/GenBank/DDBJ databases">
        <title>Sequencing the genomes of 1000 actinobacteria strains.</title>
        <authorList>
            <person name="Klenk H.-P."/>
        </authorList>
    </citation>
    <scope>NUCLEOTIDE SEQUENCE [LARGE SCALE GENOMIC DNA]</scope>
    <source>
        <strain evidence="4 5">DSM 13657</strain>
    </source>
</reference>
<gene>
    <name evidence="4" type="ORF">JOE56_000144</name>
</gene>
<comment type="similarity">
    <text evidence="1">Belongs to the bacterial solute-binding protein 8 family.</text>
</comment>
<dbReference type="Proteomes" id="UP000809290">
    <property type="component" value="Unassembled WGS sequence"/>
</dbReference>
<feature type="signal peptide" evidence="2">
    <location>
        <begin position="1"/>
        <end position="23"/>
    </location>
</feature>
<organism evidence="4 5">
    <name type="scientific">Brevibacterium paucivorans</name>
    <dbReference type="NCBI Taxonomy" id="170994"/>
    <lineage>
        <taxon>Bacteria</taxon>
        <taxon>Bacillati</taxon>
        <taxon>Actinomycetota</taxon>
        <taxon>Actinomycetes</taxon>
        <taxon>Micrococcales</taxon>
        <taxon>Brevibacteriaceae</taxon>
        <taxon>Brevibacterium</taxon>
    </lineage>
</organism>
<accession>A0ABS2SGT0</accession>
<dbReference type="InterPro" id="IPR002491">
    <property type="entry name" value="ABC_transptr_periplasmic_BD"/>
</dbReference>
<evidence type="ECO:0000256" key="2">
    <source>
        <dbReference type="SAM" id="SignalP"/>
    </source>
</evidence>
<dbReference type="PROSITE" id="PS50983">
    <property type="entry name" value="FE_B12_PBP"/>
    <property type="match status" value="1"/>
</dbReference>
<proteinExistence type="inferred from homology"/>
<dbReference type="Gene3D" id="3.40.50.1980">
    <property type="entry name" value="Nitrogenase molybdenum iron protein domain"/>
    <property type="match status" value="2"/>
</dbReference>
<dbReference type="PANTHER" id="PTHR30535:SF34">
    <property type="entry name" value="MOLYBDATE-BINDING PROTEIN MOLA"/>
    <property type="match status" value="1"/>
</dbReference>
<feature type="chain" id="PRO_5046659428" evidence="2">
    <location>
        <begin position="24"/>
        <end position="327"/>
    </location>
</feature>
<evidence type="ECO:0000313" key="4">
    <source>
        <dbReference type="EMBL" id="MBM7815450.1"/>
    </source>
</evidence>